<dbReference type="NCBIfam" id="TIGR01068">
    <property type="entry name" value="thioredoxin"/>
    <property type="match status" value="1"/>
</dbReference>
<accession>A0A5M4FHR3</accession>
<dbReference type="PROSITE" id="PS51352">
    <property type="entry name" value="THIOREDOXIN_2"/>
    <property type="match status" value="1"/>
</dbReference>
<dbReference type="PANTHER" id="PTHR45663:SF11">
    <property type="entry name" value="GEO12009P1"/>
    <property type="match status" value="1"/>
</dbReference>
<evidence type="ECO:0000256" key="1">
    <source>
        <dbReference type="ARBA" id="ARBA00008987"/>
    </source>
</evidence>
<protein>
    <recommendedName>
        <fullName evidence="6 7">Thioredoxin</fullName>
    </recommendedName>
</protein>
<proteinExistence type="inferred from homology"/>
<keyword evidence="2" id="KW-0813">Transport</keyword>
<dbReference type="InterPro" id="IPR005746">
    <property type="entry name" value="Thioredoxin"/>
</dbReference>
<evidence type="ECO:0000256" key="2">
    <source>
        <dbReference type="ARBA" id="ARBA00022448"/>
    </source>
</evidence>
<evidence type="ECO:0000256" key="8">
    <source>
        <dbReference type="PIRSR" id="PIRSR000077-4"/>
    </source>
</evidence>
<dbReference type="Proteomes" id="UP000380867">
    <property type="component" value="Unassembled WGS sequence"/>
</dbReference>
<dbReference type="SUPFAM" id="SSF52833">
    <property type="entry name" value="Thioredoxin-like"/>
    <property type="match status" value="1"/>
</dbReference>
<dbReference type="RefSeq" id="WP_149687416.1">
    <property type="nucleotide sequence ID" value="NZ_SDPQ02000001.1"/>
</dbReference>
<evidence type="ECO:0000313" key="10">
    <source>
        <dbReference type="EMBL" id="KAA1399263.1"/>
    </source>
</evidence>
<keyword evidence="5 8" id="KW-0676">Redox-active center</keyword>
<keyword evidence="3" id="KW-0249">Electron transport</keyword>
<dbReference type="GO" id="GO:0045454">
    <property type="term" value="P:cell redox homeostasis"/>
    <property type="evidence" value="ECO:0007669"/>
    <property type="project" value="TreeGrafter"/>
</dbReference>
<comment type="similarity">
    <text evidence="1 7">Belongs to the thioredoxin family.</text>
</comment>
<sequence>MSKVPAVTDATFAQEVLASETPVLVEYWAEWCGPCRQVSPVLEELADDYGDRLRIVKMNSDENVVTAAAQRVMAVPTLQVFQRGELVASIVGAKPKRALAAELDRFVQ</sequence>
<evidence type="ECO:0000256" key="5">
    <source>
        <dbReference type="ARBA" id="ARBA00023284"/>
    </source>
</evidence>
<dbReference type="PANTHER" id="PTHR45663">
    <property type="entry name" value="GEO12009P1"/>
    <property type="match status" value="1"/>
</dbReference>
<dbReference type="GO" id="GO:0005829">
    <property type="term" value="C:cytosol"/>
    <property type="evidence" value="ECO:0007669"/>
    <property type="project" value="TreeGrafter"/>
</dbReference>
<dbReference type="Gene3D" id="3.40.30.10">
    <property type="entry name" value="Glutaredoxin"/>
    <property type="match status" value="1"/>
</dbReference>
<evidence type="ECO:0000256" key="4">
    <source>
        <dbReference type="ARBA" id="ARBA00023157"/>
    </source>
</evidence>
<dbReference type="PIRSF" id="PIRSF000077">
    <property type="entry name" value="Thioredoxin"/>
    <property type="match status" value="1"/>
</dbReference>
<dbReference type="OrthoDB" id="9790390at2"/>
<dbReference type="FunFam" id="3.40.30.10:FF:000001">
    <property type="entry name" value="Thioredoxin"/>
    <property type="match status" value="1"/>
</dbReference>
<reference evidence="10" key="1">
    <citation type="submission" date="2019-09" db="EMBL/GenBank/DDBJ databases">
        <authorList>
            <person name="Li J."/>
        </authorList>
    </citation>
    <scope>NUCLEOTIDE SEQUENCE [LARGE SCALE GENOMIC DNA]</scope>
    <source>
        <strain evidence="10">JCM 14732</strain>
    </source>
</reference>
<evidence type="ECO:0000256" key="7">
    <source>
        <dbReference type="PIRNR" id="PIRNR000077"/>
    </source>
</evidence>
<evidence type="ECO:0000256" key="3">
    <source>
        <dbReference type="ARBA" id="ARBA00022982"/>
    </source>
</evidence>
<keyword evidence="4 8" id="KW-1015">Disulfide bond</keyword>
<dbReference type="GO" id="GO:0015035">
    <property type="term" value="F:protein-disulfide reductase activity"/>
    <property type="evidence" value="ECO:0007669"/>
    <property type="project" value="UniProtKB-UniRule"/>
</dbReference>
<dbReference type="InterPro" id="IPR036249">
    <property type="entry name" value="Thioredoxin-like_sf"/>
</dbReference>
<organism evidence="10 11">
    <name type="scientific">Aeromicrobium ginsengisoli</name>
    <dbReference type="NCBI Taxonomy" id="363867"/>
    <lineage>
        <taxon>Bacteria</taxon>
        <taxon>Bacillati</taxon>
        <taxon>Actinomycetota</taxon>
        <taxon>Actinomycetes</taxon>
        <taxon>Propionibacteriales</taxon>
        <taxon>Nocardioidaceae</taxon>
        <taxon>Aeromicrobium</taxon>
    </lineage>
</organism>
<dbReference type="PROSITE" id="PS00194">
    <property type="entry name" value="THIOREDOXIN_1"/>
    <property type="match status" value="1"/>
</dbReference>
<feature type="disulfide bond" description="Redox-active" evidence="8">
    <location>
        <begin position="32"/>
        <end position="35"/>
    </location>
</feature>
<evidence type="ECO:0000259" key="9">
    <source>
        <dbReference type="PROSITE" id="PS51352"/>
    </source>
</evidence>
<dbReference type="PRINTS" id="PR00421">
    <property type="entry name" value="THIOREDOXIN"/>
</dbReference>
<name>A0A5M4FHR3_9ACTN</name>
<gene>
    <name evidence="10" type="primary">trxA</name>
    <name evidence="10" type="ORF">ESP70_000345</name>
</gene>
<dbReference type="InterPro" id="IPR017937">
    <property type="entry name" value="Thioredoxin_CS"/>
</dbReference>
<dbReference type="Pfam" id="PF00085">
    <property type="entry name" value="Thioredoxin"/>
    <property type="match status" value="1"/>
</dbReference>
<feature type="domain" description="Thioredoxin" evidence="9">
    <location>
        <begin position="1"/>
        <end position="108"/>
    </location>
</feature>
<evidence type="ECO:0000313" key="11">
    <source>
        <dbReference type="Proteomes" id="UP000380867"/>
    </source>
</evidence>
<dbReference type="AlphaFoldDB" id="A0A5M4FHR3"/>
<dbReference type="EMBL" id="SDPQ02000001">
    <property type="protein sequence ID" value="KAA1399263.1"/>
    <property type="molecule type" value="Genomic_DNA"/>
</dbReference>
<dbReference type="CDD" id="cd02947">
    <property type="entry name" value="TRX_family"/>
    <property type="match status" value="1"/>
</dbReference>
<dbReference type="InterPro" id="IPR013766">
    <property type="entry name" value="Thioredoxin_domain"/>
</dbReference>
<comment type="caution">
    <text evidence="10">The sequence shown here is derived from an EMBL/GenBank/DDBJ whole genome shotgun (WGS) entry which is preliminary data.</text>
</comment>
<evidence type="ECO:0000256" key="6">
    <source>
        <dbReference type="NCBIfam" id="TIGR01068"/>
    </source>
</evidence>
<keyword evidence="11" id="KW-1185">Reference proteome</keyword>